<proteinExistence type="predicted"/>
<dbReference type="RefSeq" id="WP_198159813.1">
    <property type="nucleotide sequence ID" value="NZ_WQMS01000008.1"/>
</dbReference>
<evidence type="ECO:0000313" key="2">
    <source>
        <dbReference type="EMBL" id="MVO77927.1"/>
    </source>
</evidence>
<protein>
    <submittedName>
        <fullName evidence="2">Uncharacterized protein</fullName>
    </submittedName>
</protein>
<organism evidence="2 3">
    <name type="scientific">Sphingomonas horti</name>
    <dbReference type="NCBI Taxonomy" id="2682842"/>
    <lineage>
        <taxon>Bacteria</taxon>
        <taxon>Pseudomonadati</taxon>
        <taxon>Pseudomonadota</taxon>
        <taxon>Alphaproteobacteria</taxon>
        <taxon>Sphingomonadales</taxon>
        <taxon>Sphingomonadaceae</taxon>
        <taxon>Sphingomonas</taxon>
    </lineage>
</organism>
<keyword evidence="1" id="KW-0812">Transmembrane</keyword>
<evidence type="ECO:0000313" key="3">
    <source>
        <dbReference type="Proteomes" id="UP000441389"/>
    </source>
</evidence>
<keyword evidence="3" id="KW-1185">Reference proteome</keyword>
<dbReference type="Proteomes" id="UP000441389">
    <property type="component" value="Unassembled WGS sequence"/>
</dbReference>
<keyword evidence="1" id="KW-0472">Membrane</keyword>
<accession>A0A6I4J0F8</accession>
<dbReference type="AlphaFoldDB" id="A0A6I4J0F8"/>
<dbReference type="EMBL" id="WQMS01000008">
    <property type="protein sequence ID" value="MVO77927.1"/>
    <property type="molecule type" value="Genomic_DNA"/>
</dbReference>
<gene>
    <name evidence="2" type="ORF">GON01_08270</name>
</gene>
<reference evidence="2 3" key="1">
    <citation type="submission" date="2019-12" db="EMBL/GenBank/DDBJ databases">
        <authorList>
            <person name="Huq M.A."/>
        </authorList>
    </citation>
    <scope>NUCLEOTIDE SEQUENCE [LARGE SCALE GENOMIC DNA]</scope>
    <source>
        <strain evidence="2 3">MAH-20</strain>
    </source>
</reference>
<sequence length="142" mass="15752">MTHVRTLLVTPANPRQGRAVRSIWSFRAREALVILIGIAMLAGFVFLLAAISKPPPGRPERVQGTIVGFWSTFRKATLSPNRLHVDVRMPDGGTISVAWPDDGRGRACKVGDAVRLVRWGSRLALYDPACPPGRESNWQRRQ</sequence>
<name>A0A6I4J0F8_9SPHN</name>
<comment type="caution">
    <text evidence="2">The sequence shown here is derived from an EMBL/GenBank/DDBJ whole genome shotgun (WGS) entry which is preliminary data.</text>
</comment>
<keyword evidence="1" id="KW-1133">Transmembrane helix</keyword>
<evidence type="ECO:0000256" key="1">
    <source>
        <dbReference type="SAM" id="Phobius"/>
    </source>
</evidence>
<feature type="transmembrane region" description="Helical" evidence="1">
    <location>
        <begin position="31"/>
        <end position="51"/>
    </location>
</feature>